<reference evidence="1 2" key="1">
    <citation type="submission" date="2008-04" db="EMBL/GenBank/DDBJ databases">
        <title>Draft genome sequence of Bacteroides intestinalis (DSM 17393).</title>
        <authorList>
            <person name="Sudarsanam P."/>
            <person name="Ley R."/>
            <person name="Guruge J."/>
            <person name="Turnbaugh P.J."/>
            <person name="Mahowald M."/>
            <person name="Liep D."/>
            <person name="Gordon J."/>
        </authorList>
    </citation>
    <scope>NUCLEOTIDE SEQUENCE [LARGE SCALE GENOMIC DNA]</scope>
    <source>
        <strain evidence="1 2">DSM 17393</strain>
    </source>
</reference>
<comment type="caution">
    <text evidence="1">The sequence shown here is derived from an EMBL/GenBank/DDBJ whole genome shotgun (WGS) entry which is preliminary data.</text>
</comment>
<dbReference type="AlphaFoldDB" id="B3C8I5"/>
<protein>
    <submittedName>
        <fullName evidence="1">Uncharacterized protein</fullName>
    </submittedName>
</protein>
<evidence type="ECO:0000313" key="1">
    <source>
        <dbReference type="EMBL" id="EDV06790.1"/>
    </source>
</evidence>
<dbReference type="STRING" id="471870.BACINT_01889"/>
<sequence length="41" mass="4984">MDKINFQKPEFFSAFGIYPSITPLTRYLFFYQEAKELEFII</sequence>
<reference evidence="1 2" key="2">
    <citation type="submission" date="2008-04" db="EMBL/GenBank/DDBJ databases">
        <authorList>
            <person name="Fulton L."/>
            <person name="Clifton S."/>
            <person name="Fulton B."/>
            <person name="Xu J."/>
            <person name="Minx P."/>
            <person name="Pepin K.H."/>
            <person name="Johnson M."/>
            <person name="Thiruvilangam P."/>
            <person name="Bhonagiri V."/>
            <person name="Nash W.E."/>
            <person name="Mardis E.R."/>
            <person name="Wilson R.K."/>
        </authorList>
    </citation>
    <scope>NUCLEOTIDE SEQUENCE [LARGE SCALE GENOMIC DNA]</scope>
    <source>
        <strain evidence="1 2">DSM 17393</strain>
    </source>
</reference>
<name>B3C8I5_9BACE</name>
<gene>
    <name evidence="1" type="ORF">BACINT_01889</name>
</gene>
<accession>B3C8I5</accession>
<organism evidence="1 2">
    <name type="scientific">Bacteroides intestinalis DSM 17393</name>
    <dbReference type="NCBI Taxonomy" id="471870"/>
    <lineage>
        <taxon>Bacteria</taxon>
        <taxon>Pseudomonadati</taxon>
        <taxon>Bacteroidota</taxon>
        <taxon>Bacteroidia</taxon>
        <taxon>Bacteroidales</taxon>
        <taxon>Bacteroidaceae</taxon>
        <taxon>Bacteroides</taxon>
    </lineage>
</organism>
<proteinExistence type="predicted"/>
<dbReference type="EMBL" id="ABJL02000007">
    <property type="protein sequence ID" value="EDV06790.1"/>
    <property type="molecule type" value="Genomic_DNA"/>
</dbReference>
<dbReference type="Proteomes" id="UP000004596">
    <property type="component" value="Unassembled WGS sequence"/>
</dbReference>
<evidence type="ECO:0000313" key="2">
    <source>
        <dbReference type="Proteomes" id="UP000004596"/>
    </source>
</evidence>